<organism evidence="10">
    <name type="scientific">Gymnodinialimonas phycosphaerae</name>
    <dbReference type="NCBI Taxonomy" id="2841589"/>
    <lineage>
        <taxon>Bacteria</taxon>
        <taxon>Pseudomonadati</taxon>
        <taxon>Pseudomonadota</taxon>
        <taxon>Alphaproteobacteria</taxon>
        <taxon>Rhodobacterales</taxon>
        <taxon>Paracoccaceae</taxon>
        <taxon>Gymnodinialimonas</taxon>
    </lineage>
</organism>
<keyword evidence="3" id="KW-0001">2Fe-2S</keyword>
<name>A0A975TX15_9RHOB</name>
<dbReference type="Gene3D" id="3.40.50.80">
    <property type="entry name" value="Nucleotide-binding domain of ferredoxin-NADP reductase (FNR) module"/>
    <property type="match status" value="1"/>
</dbReference>
<dbReference type="Proteomes" id="UP000693972">
    <property type="component" value="Unassembled WGS sequence"/>
</dbReference>
<evidence type="ECO:0000256" key="2">
    <source>
        <dbReference type="ARBA" id="ARBA00022630"/>
    </source>
</evidence>
<evidence type="ECO:0000256" key="7">
    <source>
        <dbReference type="ARBA" id="ARBA00023004"/>
    </source>
</evidence>
<dbReference type="PRINTS" id="PR00409">
    <property type="entry name" value="PHDIOXRDTASE"/>
</dbReference>
<evidence type="ECO:0000313" key="11">
    <source>
        <dbReference type="Proteomes" id="UP000693972"/>
    </source>
</evidence>
<dbReference type="AlphaFoldDB" id="A0A975TX15"/>
<accession>A0A975TX15</accession>
<gene>
    <name evidence="10" type="ORF">KUL25_04490</name>
</gene>
<dbReference type="SUPFAM" id="SSF52343">
    <property type="entry name" value="Ferredoxin reductase-like, C-terminal NADP-linked domain"/>
    <property type="match status" value="1"/>
</dbReference>
<dbReference type="PANTHER" id="PTHR47354:SF8">
    <property type="entry name" value="1,2-PHENYLACETYL-COA EPOXIDASE, SUBUNIT E"/>
    <property type="match status" value="1"/>
</dbReference>
<dbReference type="InterPro" id="IPR013112">
    <property type="entry name" value="FAD-bd_8"/>
</dbReference>
<keyword evidence="4" id="KW-0479">Metal-binding</keyword>
<evidence type="ECO:0000256" key="3">
    <source>
        <dbReference type="ARBA" id="ARBA00022714"/>
    </source>
</evidence>
<keyword evidence="6" id="KW-0560">Oxidoreductase</keyword>
<sequence>MPGATCVLATPNGRGLRLRPGQFAFVSARKSGLREPHPYTVSGTGEGGSVEFSIRPLGDFTCRLRKTLAPGGKLRPQGGYGTFRPQDRRKPQVWIAGGIGITPFLAAAEALEPDLDGQSTLIHAVPTKAAAVGEDRLRAVSARVPGFTYHLHASNTASRLTGDAVLKPLPFDISTTEMWFCGPAPLRKALQAQFKAAGKSPRRIHFERFEFR</sequence>
<dbReference type="InterPro" id="IPR050415">
    <property type="entry name" value="MRET"/>
</dbReference>
<evidence type="ECO:0000256" key="6">
    <source>
        <dbReference type="ARBA" id="ARBA00023002"/>
    </source>
</evidence>
<dbReference type="GO" id="GO:0050660">
    <property type="term" value="F:flavin adenine dinucleotide binding"/>
    <property type="evidence" value="ECO:0007669"/>
    <property type="project" value="TreeGrafter"/>
</dbReference>
<dbReference type="Pfam" id="PF00175">
    <property type="entry name" value="NAD_binding_1"/>
    <property type="match status" value="1"/>
</dbReference>
<evidence type="ECO:0000313" key="10">
    <source>
        <dbReference type="EMBL" id="QXL88781.1"/>
    </source>
</evidence>
<dbReference type="GO" id="GO:0051537">
    <property type="term" value="F:2 iron, 2 sulfur cluster binding"/>
    <property type="evidence" value="ECO:0007669"/>
    <property type="project" value="UniProtKB-KW"/>
</dbReference>
<evidence type="ECO:0000256" key="8">
    <source>
        <dbReference type="ARBA" id="ARBA00023014"/>
    </source>
</evidence>
<dbReference type="EMBL" id="CP078073">
    <property type="protein sequence ID" value="QXL88781.1"/>
    <property type="molecule type" value="Genomic_DNA"/>
</dbReference>
<keyword evidence="2" id="KW-0285">Flavoprotein</keyword>
<evidence type="ECO:0000256" key="1">
    <source>
        <dbReference type="ARBA" id="ARBA00001974"/>
    </source>
</evidence>
<dbReference type="Gene3D" id="2.40.30.10">
    <property type="entry name" value="Translation factors"/>
    <property type="match status" value="1"/>
</dbReference>
<dbReference type="InterPro" id="IPR017927">
    <property type="entry name" value="FAD-bd_FR_type"/>
</dbReference>
<proteinExistence type="predicted"/>
<dbReference type="InterPro" id="IPR039261">
    <property type="entry name" value="FNR_nucleotide-bd"/>
</dbReference>
<dbReference type="InterPro" id="IPR001433">
    <property type="entry name" value="OxRdtase_FAD/NAD-bd"/>
</dbReference>
<dbReference type="GO" id="GO:0046872">
    <property type="term" value="F:metal ion binding"/>
    <property type="evidence" value="ECO:0007669"/>
    <property type="project" value="UniProtKB-KW"/>
</dbReference>
<evidence type="ECO:0000259" key="9">
    <source>
        <dbReference type="PROSITE" id="PS51384"/>
    </source>
</evidence>
<dbReference type="PROSITE" id="PS51384">
    <property type="entry name" value="FAD_FR"/>
    <property type="match status" value="1"/>
</dbReference>
<keyword evidence="7" id="KW-0408">Iron</keyword>
<dbReference type="RefSeq" id="WP_257891848.1">
    <property type="nucleotide sequence ID" value="NZ_JAIMBW010000001.1"/>
</dbReference>
<dbReference type="PANTHER" id="PTHR47354">
    <property type="entry name" value="NADH OXIDOREDUCTASE HCR"/>
    <property type="match status" value="1"/>
</dbReference>
<dbReference type="SUPFAM" id="SSF63380">
    <property type="entry name" value="Riboflavin synthase domain-like"/>
    <property type="match status" value="1"/>
</dbReference>
<dbReference type="GO" id="GO:0016491">
    <property type="term" value="F:oxidoreductase activity"/>
    <property type="evidence" value="ECO:0007669"/>
    <property type="project" value="UniProtKB-KW"/>
</dbReference>
<reference evidence="10 11" key="1">
    <citation type="submission" date="2021-07" db="EMBL/GenBank/DDBJ databases">
        <title>Karlodiniumbacter phycospheric gen. nov., sp. nov., a phycosphere bacterium isolated from karlodinium veneficum.</title>
        <authorList>
            <person name="Peng Y."/>
            <person name="Jiang L."/>
            <person name="Lee J."/>
        </authorList>
    </citation>
    <scope>NUCLEOTIDE SEQUENCE</scope>
    <source>
        <strain evidence="10 11">N5</strain>
    </source>
</reference>
<evidence type="ECO:0000256" key="5">
    <source>
        <dbReference type="ARBA" id="ARBA00022827"/>
    </source>
</evidence>
<keyword evidence="5" id="KW-0274">FAD</keyword>
<dbReference type="InterPro" id="IPR017938">
    <property type="entry name" value="Riboflavin_synthase-like_b-brl"/>
</dbReference>
<dbReference type="Pfam" id="PF08022">
    <property type="entry name" value="FAD_binding_8"/>
    <property type="match status" value="1"/>
</dbReference>
<evidence type="ECO:0000256" key="4">
    <source>
        <dbReference type="ARBA" id="ARBA00022723"/>
    </source>
</evidence>
<comment type="cofactor">
    <cofactor evidence="1">
        <name>FAD</name>
        <dbReference type="ChEBI" id="CHEBI:57692"/>
    </cofactor>
</comment>
<dbReference type="CDD" id="cd06198">
    <property type="entry name" value="FNR_like_3"/>
    <property type="match status" value="1"/>
</dbReference>
<keyword evidence="8" id="KW-0411">Iron-sulfur</keyword>
<keyword evidence="11" id="KW-1185">Reference proteome</keyword>
<dbReference type="EMBL" id="JAIMBW010000001">
    <property type="protein sequence ID" value="MBY4892017.1"/>
    <property type="molecule type" value="Genomic_DNA"/>
</dbReference>
<protein>
    <recommendedName>
        <fullName evidence="9">FAD-binding FR-type domain-containing protein</fullName>
    </recommendedName>
</protein>
<feature type="domain" description="FAD-binding FR-type" evidence="9">
    <location>
        <begin position="1"/>
        <end position="86"/>
    </location>
</feature>